<keyword evidence="3" id="KW-1185">Reference proteome</keyword>
<dbReference type="PANTHER" id="PTHR43861:SF6">
    <property type="entry name" value="METHYLTRANSFERASE TYPE 11"/>
    <property type="match status" value="1"/>
</dbReference>
<evidence type="ECO:0000313" key="3">
    <source>
        <dbReference type="Proteomes" id="UP000442694"/>
    </source>
</evidence>
<dbReference type="NCBIfam" id="TIGR01983">
    <property type="entry name" value="UbiG"/>
    <property type="match status" value="1"/>
</dbReference>
<gene>
    <name evidence="2" type="primary">ubiG</name>
    <name evidence="2" type="ORF">GCL57_07390</name>
</gene>
<proteinExistence type="predicted"/>
<keyword evidence="2" id="KW-0808">Transferase</keyword>
<organism evidence="2 3">
    <name type="scientific">Fluviispira multicolorata</name>
    <dbReference type="NCBI Taxonomy" id="2654512"/>
    <lineage>
        <taxon>Bacteria</taxon>
        <taxon>Pseudomonadati</taxon>
        <taxon>Bdellovibrionota</taxon>
        <taxon>Oligoflexia</taxon>
        <taxon>Silvanigrellales</taxon>
        <taxon>Silvanigrellaceae</taxon>
        <taxon>Fluviispira</taxon>
    </lineage>
</organism>
<sequence>MAKKIQINNEIYKYFNNDWYESNDYIAMLRAESRARNPWIVQKINENIKYEYPSILDVGCGGGLLTNELAKHNFKVTGMDIHNEVLHIAKKYNESKNVDYLCGDAHSLPFPNEHFDIICALDVLEHVDDYLQVLSECSRCVKKNGLIFFHTFNRNLFTKLFVIKGMEYFVKNTPKYLHVYNFFIKPNEIIEAFSNLNCKIIEIKGLNPKIFSKSFAKLVFSGEVNDDFEFVMSNSLMSGYIGYIRKI</sequence>
<dbReference type="GO" id="GO:0010420">
    <property type="term" value="F:polyprenyldihydroxybenzoate methyltransferase activity"/>
    <property type="evidence" value="ECO:0007669"/>
    <property type="project" value="InterPro"/>
</dbReference>
<name>A0A833JF65_9BACT</name>
<evidence type="ECO:0000313" key="2">
    <source>
        <dbReference type="EMBL" id="KAB8030789.1"/>
    </source>
</evidence>
<dbReference type="Gene3D" id="3.40.50.150">
    <property type="entry name" value="Vaccinia Virus protein VP39"/>
    <property type="match status" value="1"/>
</dbReference>
<dbReference type="InterPro" id="IPR010233">
    <property type="entry name" value="UbiG_MeTrfase"/>
</dbReference>
<dbReference type="PANTHER" id="PTHR43861">
    <property type="entry name" value="TRANS-ACONITATE 2-METHYLTRANSFERASE-RELATED"/>
    <property type="match status" value="1"/>
</dbReference>
<dbReference type="InterPro" id="IPR029063">
    <property type="entry name" value="SAM-dependent_MTases_sf"/>
</dbReference>
<keyword evidence="2" id="KW-0830">Ubiquinone</keyword>
<reference evidence="2 3" key="1">
    <citation type="submission" date="2019-10" db="EMBL/GenBank/DDBJ databases">
        <title>New genus of Silvanigrellaceae.</title>
        <authorList>
            <person name="Pitt A."/>
            <person name="Hahn M.W."/>
        </authorList>
    </citation>
    <scope>NUCLEOTIDE SEQUENCE [LARGE SCALE GENOMIC DNA]</scope>
    <source>
        <strain evidence="2 3">33A1-SZDP</strain>
    </source>
</reference>
<dbReference type="SUPFAM" id="SSF53335">
    <property type="entry name" value="S-adenosyl-L-methionine-dependent methyltransferases"/>
    <property type="match status" value="1"/>
</dbReference>
<dbReference type="Pfam" id="PF08241">
    <property type="entry name" value="Methyltransf_11"/>
    <property type="match status" value="1"/>
</dbReference>
<dbReference type="EMBL" id="WFLN01000006">
    <property type="protein sequence ID" value="KAB8030789.1"/>
    <property type="molecule type" value="Genomic_DNA"/>
</dbReference>
<comment type="caution">
    <text evidence="2">The sequence shown here is derived from an EMBL/GenBank/DDBJ whole genome shotgun (WGS) entry which is preliminary data.</text>
</comment>
<feature type="domain" description="Methyltransferase type 11" evidence="1">
    <location>
        <begin position="56"/>
        <end position="149"/>
    </location>
</feature>
<evidence type="ECO:0000259" key="1">
    <source>
        <dbReference type="Pfam" id="PF08241"/>
    </source>
</evidence>
<dbReference type="Proteomes" id="UP000442694">
    <property type="component" value="Unassembled WGS sequence"/>
</dbReference>
<accession>A0A833JF65</accession>
<dbReference type="CDD" id="cd02440">
    <property type="entry name" value="AdoMet_MTases"/>
    <property type="match status" value="1"/>
</dbReference>
<dbReference type="InterPro" id="IPR013216">
    <property type="entry name" value="Methyltransf_11"/>
</dbReference>
<keyword evidence="2" id="KW-0489">Methyltransferase</keyword>
<protein>
    <submittedName>
        <fullName evidence="2">3-demethylubiquinone-9 3-O-methyltransferase</fullName>
    </submittedName>
</protein>
<dbReference type="RefSeq" id="WP_152212716.1">
    <property type="nucleotide sequence ID" value="NZ_WFLN01000006.1"/>
</dbReference>
<dbReference type="GO" id="GO:0032259">
    <property type="term" value="P:methylation"/>
    <property type="evidence" value="ECO:0007669"/>
    <property type="project" value="UniProtKB-KW"/>
</dbReference>
<dbReference type="AlphaFoldDB" id="A0A833JF65"/>
<dbReference type="GO" id="GO:0061542">
    <property type="term" value="F:3-demethylubiquinol 3-O-methyltransferase activity"/>
    <property type="evidence" value="ECO:0007669"/>
    <property type="project" value="InterPro"/>
</dbReference>